<comment type="caution">
    <text evidence="3">The sequence shown here is derived from an EMBL/GenBank/DDBJ whole genome shotgun (WGS) entry which is preliminary data.</text>
</comment>
<proteinExistence type="predicted"/>
<sequence length="101" mass="10972">MEHLSPTEHRPRRQDGAHVRNGPRVYNGMPARELGSVGWRKPWSGPNGGNCVEALKLSDGRVALRQSSDPDGPALIYSPHEIESFIAGAKNGEADFLLPTS</sequence>
<dbReference type="Pfam" id="PF04149">
    <property type="entry name" value="DUF397"/>
    <property type="match status" value="1"/>
</dbReference>
<gene>
    <name evidence="3" type="ORF">RM572_16550</name>
</gene>
<name>A0ABU2NTP9_9ACTN</name>
<keyword evidence="4" id="KW-1185">Reference proteome</keyword>
<dbReference type="RefSeq" id="WP_311674124.1">
    <property type="nucleotide sequence ID" value="NZ_JAVREQ010000014.1"/>
</dbReference>
<feature type="domain" description="DUF397" evidence="2">
    <location>
        <begin position="38"/>
        <end position="90"/>
    </location>
</feature>
<dbReference type="Proteomes" id="UP001183414">
    <property type="component" value="Unassembled WGS sequence"/>
</dbReference>
<dbReference type="EMBL" id="JAVREQ010000014">
    <property type="protein sequence ID" value="MDT0380366.1"/>
    <property type="molecule type" value="Genomic_DNA"/>
</dbReference>
<evidence type="ECO:0000313" key="3">
    <source>
        <dbReference type="EMBL" id="MDT0380366.1"/>
    </source>
</evidence>
<dbReference type="InterPro" id="IPR007278">
    <property type="entry name" value="DUF397"/>
</dbReference>
<feature type="region of interest" description="Disordered" evidence="1">
    <location>
        <begin position="1"/>
        <end position="30"/>
    </location>
</feature>
<organism evidence="3 4">
    <name type="scientific">Streptomyces hazeniae</name>
    <dbReference type="NCBI Taxonomy" id="3075538"/>
    <lineage>
        <taxon>Bacteria</taxon>
        <taxon>Bacillati</taxon>
        <taxon>Actinomycetota</taxon>
        <taxon>Actinomycetes</taxon>
        <taxon>Kitasatosporales</taxon>
        <taxon>Streptomycetaceae</taxon>
        <taxon>Streptomyces</taxon>
    </lineage>
</organism>
<protein>
    <submittedName>
        <fullName evidence="3">DUF397 domain-containing protein</fullName>
    </submittedName>
</protein>
<evidence type="ECO:0000259" key="2">
    <source>
        <dbReference type="Pfam" id="PF04149"/>
    </source>
</evidence>
<evidence type="ECO:0000313" key="4">
    <source>
        <dbReference type="Proteomes" id="UP001183414"/>
    </source>
</evidence>
<accession>A0ABU2NTP9</accession>
<reference evidence="4" key="1">
    <citation type="submission" date="2023-07" db="EMBL/GenBank/DDBJ databases">
        <title>30 novel species of actinomycetes from the DSMZ collection.</title>
        <authorList>
            <person name="Nouioui I."/>
        </authorList>
    </citation>
    <scope>NUCLEOTIDE SEQUENCE [LARGE SCALE GENOMIC DNA]</scope>
    <source>
        <strain evidence="4">DSM 42041</strain>
    </source>
</reference>
<evidence type="ECO:0000256" key="1">
    <source>
        <dbReference type="SAM" id="MobiDB-lite"/>
    </source>
</evidence>
<feature type="compositionally biased region" description="Basic and acidic residues" evidence="1">
    <location>
        <begin position="1"/>
        <end position="18"/>
    </location>
</feature>